<dbReference type="Proteomes" id="UP000051530">
    <property type="component" value="Unassembled WGS sequence"/>
</dbReference>
<dbReference type="EMBL" id="LGUB01000711">
    <property type="protein sequence ID" value="KRH92743.1"/>
    <property type="molecule type" value="Genomic_DNA"/>
</dbReference>
<dbReference type="SUPFAM" id="SSF52540">
    <property type="entry name" value="P-loop containing nucleoside triphosphate hydrolases"/>
    <property type="match status" value="1"/>
</dbReference>
<evidence type="ECO:0000256" key="2">
    <source>
        <dbReference type="ARBA" id="ARBA00022801"/>
    </source>
</evidence>
<dbReference type="GO" id="GO:0005524">
    <property type="term" value="F:ATP binding"/>
    <property type="evidence" value="ECO:0007669"/>
    <property type="project" value="UniProtKB-KW"/>
</dbReference>
<feature type="compositionally biased region" description="Polar residues" evidence="5">
    <location>
        <begin position="16"/>
        <end position="29"/>
    </location>
</feature>
<protein>
    <submittedName>
        <fullName evidence="7">ATP-dependent RNA helicase</fullName>
    </submittedName>
</protein>
<proteinExistence type="predicted"/>
<evidence type="ECO:0000256" key="4">
    <source>
        <dbReference type="ARBA" id="ARBA00022840"/>
    </source>
</evidence>
<keyword evidence="2" id="KW-0378">Hydrolase</keyword>
<dbReference type="InterPro" id="IPR001650">
    <property type="entry name" value="Helicase_C-like"/>
</dbReference>
<accession>A0A0R0M151</accession>
<evidence type="ECO:0000256" key="3">
    <source>
        <dbReference type="ARBA" id="ARBA00022806"/>
    </source>
</evidence>
<feature type="non-terminal residue" evidence="7">
    <location>
        <position position="1"/>
    </location>
</feature>
<dbReference type="InterPro" id="IPR050079">
    <property type="entry name" value="DEAD_box_RNA_helicase"/>
</dbReference>
<dbReference type="VEuPathDB" id="MicrosporidiaDB:M153_30360001833"/>
<reference evidence="7 8" key="1">
    <citation type="submission" date="2015-07" db="EMBL/GenBank/DDBJ databases">
        <title>The genome of Pseudoloma neurophilia, a relevant intracellular parasite of the zebrafish.</title>
        <authorList>
            <person name="Ndikumana S."/>
            <person name="Pelin A."/>
            <person name="Sanders J."/>
            <person name="Corradi N."/>
        </authorList>
    </citation>
    <scope>NUCLEOTIDE SEQUENCE [LARGE SCALE GENOMIC DNA]</scope>
    <source>
        <strain evidence="7 8">MK1</strain>
    </source>
</reference>
<dbReference type="Gene3D" id="3.40.50.300">
    <property type="entry name" value="P-loop containing nucleotide triphosphate hydrolases"/>
    <property type="match status" value="1"/>
</dbReference>
<dbReference type="OrthoDB" id="10261904at2759"/>
<dbReference type="AlphaFoldDB" id="A0A0R0M151"/>
<comment type="caution">
    <text evidence="7">The sequence shown here is derived from an EMBL/GenBank/DDBJ whole genome shotgun (WGS) entry which is preliminary data.</text>
</comment>
<feature type="region of interest" description="Disordered" evidence="5">
    <location>
        <begin position="1"/>
        <end position="51"/>
    </location>
</feature>
<keyword evidence="4" id="KW-0067">ATP-binding</keyword>
<name>A0A0R0M151_9MICR</name>
<dbReference type="PROSITE" id="PS51194">
    <property type="entry name" value="HELICASE_CTER"/>
    <property type="match status" value="1"/>
</dbReference>
<keyword evidence="3 7" id="KW-0347">Helicase</keyword>
<dbReference type="SMART" id="SM00490">
    <property type="entry name" value="HELICc"/>
    <property type="match status" value="1"/>
</dbReference>
<feature type="domain" description="Helicase C-terminal" evidence="6">
    <location>
        <begin position="1"/>
        <end position="150"/>
    </location>
</feature>
<dbReference type="PANTHER" id="PTHR47959">
    <property type="entry name" value="ATP-DEPENDENT RNA HELICASE RHLE-RELATED"/>
    <property type="match status" value="1"/>
</dbReference>
<dbReference type="PANTHER" id="PTHR47959:SF13">
    <property type="entry name" value="ATP-DEPENDENT RNA HELICASE RHLE"/>
    <property type="match status" value="1"/>
</dbReference>
<dbReference type="InterPro" id="IPR027417">
    <property type="entry name" value="P-loop_NTPase"/>
</dbReference>
<evidence type="ECO:0000313" key="7">
    <source>
        <dbReference type="EMBL" id="KRH92743.1"/>
    </source>
</evidence>
<dbReference type="GO" id="GO:0016787">
    <property type="term" value="F:hydrolase activity"/>
    <property type="evidence" value="ECO:0007669"/>
    <property type="project" value="UniProtKB-KW"/>
</dbReference>
<dbReference type="GO" id="GO:0003724">
    <property type="term" value="F:RNA helicase activity"/>
    <property type="evidence" value="ECO:0007669"/>
    <property type="project" value="TreeGrafter"/>
</dbReference>
<sequence length="155" mass="17406">TGNINHSSTDYRDKSTVQNRTSFNVNQNDRVPPVTVHSSTDDMVPPVTDSSNDNDKKLVKLLVTTDLSTRGIDVPDLNLVINFDMPYSIESYIHRIGRAGRFGTEGLSITFISEDEINKLREVEGKLGKEILTVGDPTFKKFTVQFTDEINKDEK</sequence>
<dbReference type="Pfam" id="PF00271">
    <property type="entry name" value="Helicase_C"/>
    <property type="match status" value="1"/>
</dbReference>
<dbReference type="GO" id="GO:0005829">
    <property type="term" value="C:cytosol"/>
    <property type="evidence" value="ECO:0007669"/>
    <property type="project" value="TreeGrafter"/>
</dbReference>
<evidence type="ECO:0000256" key="1">
    <source>
        <dbReference type="ARBA" id="ARBA00022741"/>
    </source>
</evidence>
<evidence type="ECO:0000256" key="5">
    <source>
        <dbReference type="SAM" id="MobiDB-lite"/>
    </source>
</evidence>
<evidence type="ECO:0000313" key="8">
    <source>
        <dbReference type="Proteomes" id="UP000051530"/>
    </source>
</evidence>
<organism evidence="7 8">
    <name type="scientific">Pseudoloma neurophilia</name>
    <dbReference type="NCBI Taxonomy" id="146866"/>
    <lineage>
        <taxon>Eukaryota</taxon>
        <taxon>Fungi</taxon>
        <taxon>Fungi incertae sedis</taxon>
        <taxon>Microsporidia</taxon>
        <taxon>Pseudoloma</taxon>
    </lineage>
</organism>
<evidence type="ECO:0000259" key="6">
    <source>
        <dbReference type="PROSITE" id="PS51194"/>
    </source>
</evidence>
<keyword evidence="8" id="KW-1185">Reference proteome</keyword>
<gene>
    <name evidence="7" type="ORF">M153_30360001833</name>
</gene>
<keyword evidence="1" id="KW-0547">Nucleotide-binding</keyword>
<dbReference type="CDD" id="cd18787">
    <property type="entry name" value="SF2_C_DEAD"/>
    <property type="match status" value="1"/>
</dbReference>